<comment type="caution">
    <text evidence="1">The sequence shown here is derived from an EMBL/GenBank/DDBJ whole genome shotgun (WGS) entry which is preliminary data.</text>
</comment>
<evidence type="ECO:0000313" key="1">
    <source>
        <dbReference type="EMBL" id="KAK3262777.1"/>
    </source>
</evidence>
<gene>
    <name evidence="1" type="ORF">CYMTET_28385</name>
</gene>
<evidence type="ECO:0000313" key="2">
    <source>
        <dbReference type="Proteomes" id="UP001190700"/>
    </source>
</evidence>
<organism evidence="1 2">
    <name type="scientific">Cymbomonas tetramitiformis</name>
    <dbReference type="NCBI Taxonomy" id="36881"/>
    <lineage>
        <taxon>Eukaryota</taxon>
        <taxon>Viridiplantae</taxon>
        <taxon>Chlorophyta</taxon>
        <taxon>Pyramimonadophyceae</taxon>
        <taxon>Pyramimonadales</taxon>
        <taxon>Pyramimonadaceae</taxon>
        <taxon>Cymbomonas</taxon>
    </lineage>
</organism>
<dbReference type="Proteomes" id="UP001190700">
    <property type="component" value="Unassembled WGS sequence"/>
</dbReference>
<accession>A0AAE0FMX3</accession>
<dbReference type="AlphaFoldDB" id="A0AAE0FMX3"/>
<proteinExistence type="predicted"/>
<name>A0AAE0FMX3_9CHLO</name>
<dbReference type="EMBL" id="LGRX02015956">
    <property type="protein sequence ID" value="KAK3262777.1"/>
    <property type="molecule type" value="Genomic_DNA"/>
</dbReference>
<sequence length="98" mass="10856">MLFFTGFVKLFEFTINEKKCEEQFYCLELQGLILSTESEFCTPSISEECILTVQAKLAELKAEWGPPGLKVLGNKVKGLPGQLALCGQAPSRSPAEHF</sequence>
<protein>
    <submittedName>
        <fullName evidence="1">Uncharacterized protein</fullName>
    </submittedName>
</protein>
<reference evidence="1 2" key="1">
    <citation type="journal article" date="2015" name="Genome Biol. Evol.">
        <title>Comparative Genomics of a Bacterivorous Green Alga Reveals Evolutionary Causalities and Consequences of Phago-Mixotrophic Mode of Nutrition.</title>
        <authorList>
            <person name="Burns J.A."/>
            <person name="Paasch A."/>
            <person name="Narechania A."/>
            <person name="Kim E."/>
        </authorList>
    </citation>
    <scope>NUCLEOTIDE SEQUENCE [LARGE SCALE GENOMIC DNA]</scope>
    <source>
        <strain evidence="1 2">PLY_AMNH</strain>
    </source>
</reference>
<keyword evidence="2" id="KW-1185">Reference proteome</keyword>